<reference evidence="2" key="1">
    <citation type="journal article" date="2019" name="Int. J. Syst. Evol. Microbiol.">
        <title>The Global Catalogue of Microorganisms (GCM) 10K type strain sequencing project: providing services to taxonomists for standard genome sequencing and annotation.</title>
        <authorList>
            <consortium name="The Broad Institute Genomics Platform"/>
            <consortium name="The Broad Institute Genome Sequencing Center for Infectious Disease"/>
            <person name="Wu L."/>
            <person name="Ma J."/>
        </authorList>
    </citation>
    <scope>NUCLEOTIDE SEQUENCE [LARGE SCALE GENOMIC DNA]</scope>
    <source>
        <strain evidence="2">KCTC 42986</strain>
    </source>
</reference>
<evidence type="ECO:0000313" key="2">
    <source>
        <dbReference type="Proteomes" id="UP001595530"/>
    </source>
</evidence>
<dbReference type="Proteomes" id="UP001595530">
    <property type="component" value="Unassembled WGS sequence"/>
</dbReference>
<sequence>MSSKRKIVMPTEEEDAAITAAALSDPDALPLSDEQLAQFKPMRGRGRPLGDNNKVAVNVRYDRDVLEAFKATGEGWQTRMNDALREYAKAHGIMHRH</sequence>
<accession>A0ABV7F8N0</accession>
<dbReference type="InterPro" id="IPR025528">
    <property type="entry name" value="BrnA_antitoxin"/>
</dbReference>
<name>A0ABV7F8N0_9BURK</name>
<protein>
    <submittedName>
        <fullName evidence="1">BrnA antitoxin family protein</fullName>
    </submittedName>
</protein>
<evidence type="ECO:0000313" key="1">
    <source>
        <dbReference type="EMBL" id="MFC3111290.1"/>
    </source>
</evidence>
<keyword evidence="2" id="KW-1185">Reference proteome</keyword>
<dbReference type="Pfam" id="PF14384">
    <property type="entry name" value="BrnA_antitoxin"/>
    <property type="match status" value="1"/>
</dbReference>
<comment type="caution">
    <text evidence="1">The sequence shown here is derived from an EMBL/GenBank/DDBJ whole genome shotgun (WGS) entry which is preliminary data.</text>
</comment>
<gene>
    <name evidence="1" type="ORF">ACFOFO_25655</name>
</gene>
<organism evidence="1 2">
    <name type="scientific">Undibacterium arcticum</name>
    <dbReference type="NCBI Taxonomy" id="1762892"/>
    <lineage>
        <taxon>Bacteria</taxon>
        <taxon>Pseudomonadati</taxon>
        <taxon>Pseudomonadota</taxon>
        <taxon>Betaproteobacteria</taxon>
        <taxon>Burkholderiales</taxon>
        <taxon>Oxalobacteraceae</taxon>
        <taxon>Undibacterium</taxon>
    </lineage>
</organism>
<dbReference type="RefSeq" id="WP_390333433.1">
    <property type="nucleotide sequence ID" value="NZ_JBHRTP010000109.1"/>
</dbReference>
<dbReference type="EMBL" id="JBHRTP010000109">
    <property type="protein sequence ID" value="MFC3111290.1"/>
    <property type="molecule type" value="Genomic_DNA"/>
</dbReference>
<proteinExistence type="predicted"/>